<dbReference type="InterPro" id="IPR019559">
    <property type="entry name" value="Cullin_neddylation_domain"/>
</dbReference>
<dbReference type="GeneTree" id="ENSGT00940000155339"/>
<dbReference type="InterPro" id="IPR045093">
    <property type="entry name" value="Cullin"/>
</dbReference>
<dbReference type="FunFam" id="1.20.1310.10:FF:000004">
    <property type="entry name" value="Cullin 4B"/>
    <property type="match status" value="1"/>
</dbReference>
<dbReference type="FunFam" id="1.10.10.10:FF:000050">
    <property type="entry name" value="Cullin 4B"/>
    <property type="match status" value="1"/>
</dbReference>
<dbReference type="Gene3D" id="1.20.1310.10">
    <property type="entry name" value="Cullin Repeats"/>
    <property type="match status" value="3"/>
</dbReference>
<dbReference type="GO" id="GO:0031461">
    <property type="term" value="C:cullin-RING ubiquitin ligase complex"/>
    <property type="evidence" value="ECO:0007669"/>
    <property type="project" value="InterPro"/>
</dbReference>
<dbReference type="InterPro" id="IPR016157">
    <property type="entry name" value="Cullin_CS"/>
</dbReference>
<dbReference type="PROSITE" id="PS01256">
    <property type="entry name" value="CULLIN_1"/>
    <property type="match status" value="1"/>
</dbReference>
<dbReference type="Pfam" id="PF26557">
    <property type="entry name" value="Cullin_AB"/>
    <property type="match status" value="1"/>
</dbReference>
<evidence type="ECO:0000313" key="10">
    <source>
        <dbReference type="Proteomes" id="UP000694389"/>
    </source>
</evidence>
<evidence type="ECO:0000256" key="5">
    <source>
        <dbReference type="ARBA" id="ARBA00022843"/>
    </source>
</evidence>
<accession>A0A8P4KMV7</accession>
<keyword evidence="4" id="KW-0833">Ubl conjugation pathway</keyword>
<sequence length="680" mass="78747">MAEEAAAASCSNNKSKAVFLSGGVGHHANGLTKTAGSGTFSNSKPGAAKKLVIKNFKEKPKLPENYTQETWQKLKEAVEAIQNSTSIKYNLEELYQAVENLCSHKISAKLYKQLRAVCEDHIKSQIDQFREYPLHSLSFIFLLNVVHTDALDSVLFLKKIDKCWQDHCRQMIMIRSIFLFLDRTYVLQNSMLPSIWDMGLELFRFYIISDRKVQSKTIDGILLLIERERNGEAIDRSLLRSLLSMLSDLQIYQDSFEQRFLEETNRLYAAEGQRLMQEREVPEYLHHVNKRLEEEADRVITYLDQSTQKPLIATVEKQLLGEHLTATLQKGLTHLLDENRIQDLSLLYQLFSRVRGGVQVLLQHWIEYIKAFGSTIVINPEKDKTMVQELLDFKDKVDHIIDICFMKNEKFVNAMKEAFETFINKRPNKPAELIAKHVDSKLRAGNKEYMQCQNIPGNIELTVNILTMGYWPTYVPMEVHLPPEVDGATARDLQDLLPGQTQWQEGKKELQVSLFQTLVLLMFNEGEEFTLEEIKLATGIEDSELRRTLQSLACGKARVLTKIPKSKDVEDGDKFSCNDDFKHKLFRIKINQIQMKETVEEQASTTERVFQDRQYQIDAAIVRIMKMRKTLSHNLLMSEVYNQLKFPVKPADLKKRIESLIDRDYMERDKENPNQYNYVA</sequence>
<feature type="domain" description="Cullin family profile" evidence="8">
    <location>
        <begin position="502"/>
        <end position="553"/>
    </location>
</feature>
<proteinExistence type="inferred from homology"/>
<dbReference type="Proteomes" id="UP000694389">
    <property type="component" value="Unassembled WGS sequence"/>
</dbReference>
<dbReference type="SUPFAM" id="SSF46785">
    <property type="entry name" value="Winged helix' DNA-binding domain"/>
    <property type="match status" value="1"/>
</dbReference>
<evidence type="ECO:0000256" key="3">
    <source>
        <dbReference type="ARBA" id="ARBA00022499"/>
    </source>
</evidence>
<dbReference type="PROSITE" id="PS50069">
    <property type="entry name" value="CULLIN_2"/>
    <property type="match status" value="1"/>
</dbReference>
<dbReference type="Gene3D" id="3.30.230.130">
    <property type="entry name" value="Cullin, Chain C, Domain 2"/>
    <property type="match status" value="1"/>
</dbReference>
<reference evidence="9" key="2">
    <citation type="submission" date="2025-09" db="UniProtKB">
        <authorList>
            <consortium name="Ensembl"/>
        </authorList>
    </citation>
    <scope>IDENTIFICATION</scope>
</reference>
<evidence type="ECO:0000256" key="6">
    <source>
        <dbReference type="PROSITE-ProRule" id="PRU00330"/>
    </source>
</evidence>
<comment type="similarity">
    <text evidence="2 6 7">Belongs to the cullin family.</text>
</comment>
<dbReference type="SUPFAM" id="SSF74788">
    <property type="entry name" value="Cullin repeat-like"/>
    <property type="match status" value="1"/>
</dbReference>
<dbReference type="SMART" id="SM00884">
    <property type="entry name" value="Cullin_Nedd8"/>
    <property type="match status" value="1"/>
</dbReference>
<dbReference type="SUPFAM" id="SSF75632">
    <property type="entry name" value="Cullin homology domain"/>
    <property type="match status" value="1"/>
</dbReference>
<organism evidence="9 10">
    <name type="scientific">Dicentrarchus labrax</name>
    <name type="common">European seabass</name>
    <name type="synonym">Morone labrax</name>
    <dbReference type="NCBI Taxonomy" id="13489"/>
    <lineage>
        <taxon>Eukaryota</taxon>
        <taxon>Metazoa</taxon>
        <taxon>Chordata</taxon>
        <taxon>Craniata</taxon>
        <taxon>Vertebrata</taxon>
        <taxon>Euteleostomi</taxon>
        <taxon>Actinopterygii</taxon>
        <taxon>Neopterygii</taxon>
        <taxon>Teleostei</taxon>
        <taxon>Neoteleostei</taxon>
        <taxon>Acanthomorphata</taxon>
        <taxon>Eupercaria</taxon>
        <taxon>Moronidae</taxon>
        <taxon>Dicentrarchus</taxon>
    </lineage>
</organism>
<evidence type="ECO:0000256" key="2">
    <source>
        <dbReference type="ARBA" id="ARBA00006019"/>
    </source>
</evidence>
<dbReference type="InterPro" id="IPR001373">
    <property type="entry name" value="Cullin_N"/>
</dbReference>
<dbReference type="InterPro" id="IPR016159">
    <property type="entry name" value="Cullin_repeat-like_dom_sf"/>
</dbReference>
<dbReference type="InterPro" id="IPR036390">
    <property type="entry name" value="WH_DNA-bd_sf"/>
</dbReference>
<dbReference type="FunFam" id="1.20.1310.10:FF:000059">
    <property type="entry name" value="Cullin-4B"/>
    <property type="match status" value="2"/>
</dbReference>
<dbReference type="InterPro" id="IPR059120">
    <property type="entry name" value="Cullin-like_AB"/>
</dbReference>
<keyword evidence="3" id="KW-1017">Isopeptide bond</keyword>
<dbReference type="InterPro" id="IPR036317">
    <property type="entry name" value="Cullin_homology_sf"/>
</dbReference>
<dbReference type="Pfam" id="PF10557">
    <property type="entry name" value="Cullin_Nedd8"/>
    <property type="match status" value="1"/>
</dbReference>
<gene>
    <name evidence="9" type="primary">cul4b</name>
</gene>
<dbReference type="Gene3D" id="1.10.10.10">
    <property type="entry name" value="Winged helix-like DNA-binding domain superfamily/Winged helix DNA-binding domain"/>
    <property type="match status" value="1"/>
</dbReference>
<dbReference type="GO" id="GO:0031625">
    <property type="term" value="F:ubiquitin protein ligase binding"/>
    <property type="evidence" value="ECO:0007669"/>
    <property type="project" value="InterPro"/>
</dbReference>
<dbReference type="InterPro" id="IPR016158">
    <property type="entry name" value="Cullin_homology"/>
</dbReference>
<evidence type="ECO:0000259" key="8">
    <source>
        <dbReference type="PROSITE" id="PS50069"/>
    </source>
</evidence>
<dbReference type="AlphaFoldDB" id="A0A8P4KMV7"/>
<dbReference type="InterPro" id="IPR036388">
    <property type="entry name" value="WH-like_DNA-bd_sf"/>
</dbReference>
<dbReference type="FunFam" id="1.20.1310.10:FF:000008">
    <property type="entry name" value="Cullin 4B"/>
    <property type="match status" value="1"/>
</dbReference>
<dbReference type="Pfam" id="PF00888">
    <property type="entry name" value="Cullin"/>
    <property type="match status" value="1"/>
</dbReference>
<reference evidence="9" key="1">
    <citation type="submission" date="2025-08" db="UniProtKB">
        <authorList>
            <consortium name="Ensembl"/>
        </authorList>
    </citation>
    <scope>IDENTIFICATION</scope>
</reference>
<evidence type="ECO:0000256" key="7">
    <source>
        <dbReference type="RuleBase" id="RU003829"/>
    </source>
</evidence>
<dbReference type="GO" id="GO:0006511">
    <property type="term" value="P:ubiquitin-dependent protein catabolic process"/>
    <property type="evidence" value="ECO:0007669"/>
    <property type="project" value="InterPro"/>
</dbReference>
<name>A0A8P4KMV7_DICLA</name>
<dbReference type="PANTHER" id="PTHR11932">
    <property type="entry name" value="CULLIN"/>
    <property type="match status" value="1"/>
</dbReference>
<keyword evidence="5" id="KW-0832">Ubl conjugation</keyword>
<keyword evidence="10" id="KW-1185">Reference proteome</keyword>
<dbReference type="Ensembl" id="ENSDLAT00005077696.1">
    <property type="protein sequence ID" value="ENSDLAP00005075370.1"/>
    <property type="gene ID" value="ENSDLAG00005004484.2"/>
</dbReference>
<evidence type="ECO:0000313" key="9">
    <source>
        <dbReference type="Ensembl" id="ENSDLAP00005075370.1"/>
    </source>
</evidence>
<evidence type="ECO:0000256" key="4">
    <source>
        <dbReference type="ARBA" id="ARBA00022786"/>
    </source>
</evidence>
<evidence type="ECO:0000256" key="1">
    <source>
        <dbReference type="ARBA" id="ARBA00004906"/>
    </source>
</evidence>
<protein>
    <submittedName>
        <fullName evidence="9">Cullin 4B</fullName>
    </submittedName>
</protein>
<comment type="pathway">
    <text evidence="1">Protein modification; protein ubiquitination.</text>
</comment>